<dbReference type="Proteomes" id="UP000253772">
    <property type="component" value="Chromosome c1"/>
</dbReference>
<evidence type="ECO:0000313" key="3">
    <source>
        <dbReference type="EMBL" id="QBP09992.1"/>
    </source>
</evidence>
<dbReference type="OrthoDB" id="9801510at2"/>
<evidence type="ECO:0000256" key="1">
    <source>
        <dbReference type="ARBA" id="ARBA00008725"/>
    </source>
</evidence>
<dbReference type="InterPro" id="IPR024370">
    <property type="entry name" value="PBP_domain"/>
</dbReference>
<dbReference type="PANTHER" id="PTHR42996:SF1">
    <property type="entry name" value="PHOSPHATE-BINDING PROTEIN PSTS"/>
    <property type="match status" value="1"/>
</dbReference>
<dbReference type="SUPFAM" id="SSF53850">
    <property type="entry name" value="Periplasmic binding protein-like II"/>
    <property type="match status" value="1"/>
</dbReference>
<evidence type="ECO:0000259" key="2">
    <source>
        <dbReference type="Pfam" id="PF12849"/>
    </source>
</evidence>
<organism evidence="3 4">
    <name type="scientific">Cupriavidus metallidurans</name>
    <dbReference type="NCBI Taxonomy" id="119219"/>
    <lineage>
        <taxon>Bacteria</taxon>
        <taxon>Pseudomonadati</taxon>
        <taxon>Pseudomonadota</taxon>
        <taxon>Betaproteobacteria</taxon>
        <taxon>Burkholderiales</taxon>
        <taxon>Burkholderiaceae</taxon>
        <taxon>Cupriavidus</taxon>
    </lineage>
</organism>
<sequence>MPQQRRHQKITKDYLRYRDQICEYRVTHETRFHHNHAPTTRSHAAFRRKLPPHARTVSRALRNITKLHEPLRSFLHDCFLSSSFRMPRIRLRTSGPFHVFHPKFAGREVMRRFIHANHPNFGSSTVNVKQALIKAACLAVALGSSAAMAQTVVGGGASLPEYLYQSEKTDFPADYSYAVTGSGVGKTSLLTNSPTAFNQAFTPNRTDTVVHFAGSDSVLSDSEINTFNTNRSASEGGLIQMPSVGTAVGIPFKVSGVSSLTLTTNQLCSIFSGKFKKWNEVNVGYPATDINVAFRSDSSGTTEIFTRHLASVCSVASGNSQITFPVTTRYSDVVALMPAADQARFQGANLSAGVRDAVDAGTSVIGYLSPDYINTTLAPSSAVATKNLTAAFLRNKNSSTNYQPTAANTTLALNSLALGTDLSKPQSWAPTAADPASGYPISGLTFLDHVQCYSNATVQSKILAFLGRHYTYSGVNDNTNRIEGNGFAKLPTAIADSIRNKLLDNVGGLNLNIGNATACSGKAGR</sequence>
<comment type="similarity">
    <text evidence="1">Belongs to the PstS family.</text>
</comment>
<evidence type="ECO:0000313" key="4">
    <source>
        <dbReference type="Proteomes" id="UP000253772"/>
    </source>
</evidence>
<dbReference type="InterPro" id="IPR050962">
    <property type="entry name" value="Phosphate-bind_PstS"/>
</dbReference>
<reference evidence="3 4" key="1">
    <citation type="submission" date="2019-03" db="EMBL/GenBank/DDBJ databases">
        <title>Comparative insights into the high quality Complete genome sequence of highly metal resistant Cupriavidus metallidurans strain BS1 isolated from a gold-copper mine.</title>
        <authorList>
            <person name="Mazhar H.S."/>
            <person name="Rensing C."/>
        </authorList>
    </citation>
    <scope>NUCLEOTIDE SEQUENCE [LARGE SCALE GENOMIC DNA]</scope>
    <source>
        <strain evidence="3 4">BS1</strain>
    </source>
</reference>
<dbReference type="EMBL" id="CP037900">
    <property type="protein sequence ID" value="QBP09992.1"/>
    <property type="molecule type" value="Genomic_DNA"/>
</dbReference>
<name>A0A482IPZ2_9BURK</name>
<dbReference type="PANTHER" id="PTHR42996">
    <property type="entry name" value="PHOSPHATE-BINDING PROTEIN PSTS"/>
    <property type="match status" value="1"/>
</dbReference>
<accession>A0A482IPZ2</accession>
<dbReference type="AlphaFoldDB" id="A0A482IPZ2"/>
<feature type="domain" description="PBP" evidence="2">
    <location>
        <begin position="163"/>
        <end position="408"/>
    </location>
</feature>
<proteinExistence type="inferred from homology"/>
<dbReference type="Pfam" id="PF12849">
    <property type="entry name" value="PBP_like_2"/>
    <property type="match status" value="1"/>
</dbReference>
<protein>
    <recommendedName>
        <fullName evidence="2">PBP domain-containing protein</fullName>
    </recommendedName>
</protein>
<gene>
    <name evidence="3" type="ORF">DDF84_009565</name>
</gene>
<dbReference type="Gene3D" id="3.40.190.10">
    <property type="entry name" value="Periplasmic binding protein-like II"/>
    <property type="match status" value="2"/>
</dbReference>